<name>X1RZA1_9ZZZZ</name>
<accession>X1RZA1</accession>
<dbReference type="EMBL" id="BARW01011324">
    <property type="protein sequence ID" value="GAI86107.1"/>
    <property type="molecule type" value="Genomic_DNA"/>
</dbReference>
<comment type="caution">
    <text evidence="1">The sequence shown here is derived from an EMBL/GenBank/DDBJ whole genome shotgun (WGS) entry which is preliminary data.</text>
</comment>
<sequence>MKKKYAVYYHLKGQKKLRRASSGTFESITSARKWAKKSIPSPYKGKRTKYKKVYR</sequence>
<evidence type="ECO:0000313" key="1">
    <source>
        <dbReference type="EMBL" id="GAI86107.1"/>
    </source>
</evidence>
<organism evidence="1">
    <name type="scientific">marine sediment metagenome</name>
    <dbReference type="NCBI Taxonomy" id="412755"/>
    <lineage>
        <taxon>unclassified sequences</taxon>
        <taxon>metagenomes</taxon>
        <taxon>ecological metagenomes</taxon>
    </lineage>
</organism>
<protein>
    <submittedName>
        <fullName evidence="1">Uncharacterized protein</fullName>
    </submittedName>
</protein>
<proteinExistence type="predicted"/>
<dbReference type="AlphaFoldDB" id="X1RZA1"/>
<gene>
    <name evidence="1" type="ORF">S12H4_21883</name>
</gene>
<reference evidence="1" key="1">
    <citation type="journal article" date="2014" name="Front. Microbiol.">
        <title>High frequency of phylogenetically diverse reductive dehalogenase-homologous genes in deep subseafloor sedimentary metagenomes.</title>
        <authorList>
            <person name="Kawai M."/>
            <person name="Futagami T."/>
            <person name="Toyoda A."/>
            <person name="Takaki Y."/>
            <person name="Nishi S."/>
            <person name="Hori S."/>
            <person name="Arai W."/>
            <person name="Tsubouchi T."/>
            <person name="Morono Y."/>
            <person name="Uchiyama I."/>
            <person name="Ito T."/>
            <person name="Fujiyama A."/>
            <person name="Inagaki F."/>
            <person name="Takami H."/>
        </authorList>
    </citation>
    <scope>NUCLEOTIDE SEQUENCE</scope>
    <source>
        <strain evidence="1">Expedition CK06-06</strain>
    </source>
</reference>